<dbReference type="PANTHER" id="PTHR14465:SF0">
    <property type="entry name" value="IQ DOMAIN-CONTAINING PROTEIN H"/>
    <property type="match status" value="1"/>
</dbReference>
<dbReference type="EMBL" id="AP018216">
    <property type="protein sequence ID" value="BAY67971.1"/>
    <property type="molecule type" value="Genomic_DNA"/>
</dbReference>
<organism evidence="3 4">
    <name type="scientific">Trichormus variabilis NIES-23</name>
    <dbReference type="NCBI Taxonomy" id="1973479"/>
    <lineage>
        <taxon>Bacteria</taxon>
        <taxon>Bacillati</taxon>
        <taxon>Cyanobacteriota</taxon>
        <taxon>Cyanophyceae</taxon>
        <taxon>Nostocales</taxon>
        <taxon>Nostocaceae</taxon>
        <taxon>Trichormus</taxon>
    </lineage>
</organism>
<proteinExistence type="predicted"/>
<evidence type="ECO:0000313" key="3">
    <source>
        <dbReference type="EMBL" id="BAY67971.1"/>
    </source>
</evidence>
<dbReference type="Pfam" id="PF24923">
    <property type="entry name" value="ATP-grasp_IQCH"/>
    <property type="match status" value="2"/>
</dbReference>
<dbReference type="InterPro" id="IPR056855">
    <property type="entry name" value="ATP-grasp_IQCH"/>
</dbReference>
<feature type="domain" description="PGM1 C-terminal" evidence="1">
    <location>
        <begin position="454"/>
        <end position="506"/>
    </location>
</feature>
<feature type="domain" description="IQCH-like ATP-grasp" evidence="2">
    <location>
        <begin position="182"/>
        <end position="254"/>
    </location>
</feature>
<dbReference type="InterPro" id="IPR038752">
    <property type="entry name" value="IQCH"/>
</dbReference>
<dbReference type="AlphaFoldDB" id="A0A1Z4KG77"/>
<evidence type="ECO:0000259" key="1">
    <source>
        <dbReference type="Pfam" id="PF18105"/>
    </source>
</evidence>
<evidence type="ECO:0000259" key="2">
    <source>
        <dbReference type="Pfam" id="PF24923"/>
    </source>
</evidence>
<dbReference type="SUPFAM" id="SSF56059">
    <property type="entry name" value="Glutathione synthetase ATP-binding domain-like"/>
    <property type="match status" value="1"/>
</dbReference>
<dbReference type="PANTHER" id="PTHR14465">
    <property type="entry name" value="IQ DOMAIN-CONTAINING PROTEIN H"/>
    <property type="match status" value="1"/>
</dbReference>
<reference evidence="3 4" key="1">
    <citation type="submission" date="2017-06" db="EMBL/GenBank/DDBJ databases">
        <title>Genome sequencing of cyanobaciteial culture collection at National Institute for Environmental Studies (NIES).</title>
        <authorList>
            <person name="Hirose Y."/>
            <person name="Shimura Y."/>
            <person name="Fujisawa T."/>
            <person name="Nakamura Y."/>
            <person name="Kawachi M."/>
        </authorList>
    </citation>
    <scope>NUCLEOTIDE SEQUENCE [LARGE SCALE GENOMIC DNA]</scope>
    <source>
        <strain evidence="3 4">NIES-23</strain>
    </source>
</reference>
<protein>
    <submittedName>
        <fullName evidence="3">Uncharacterized protein</fullName>
    </submittedName>
</protein>
<evidence type="ECO:0000313" key="4">
    <source>
        <dbReference type="Proteomes" id="UP000217507"/>
    </source>
</evidence>
<accession>A0A1Z4KG77</accession>
<sequence>MGAGTMVTLNHTELESVDQFRSLQCTLRDRWKTIEQFDTGEADIVVIPSLSIDQREIQKVEGCEHYEERLLFSLMRLRNPRTRLIYVTSTPLHPSIIDYYLQLLPGIPFSHARNRLLLLSTYDSSPKPLSQKILERPRLMERIRQALRLEKSFIICYNSTDLEAELSLKLNVPLYAAAPDLQIWGTKSGSRQIFAESGVPHPDGSELVWHYKDLAVVASDLWEREPSLKRMVVKLNEGISGEGNALLDLQPIMNVAPGQGSTAERVAAISDRFSSLRFQAKQENWQNFSGRITELGAIVEAFVEGEIKRSPSVQGRITPTGEVEILSTHDQILGGPDGQIYLGCSFPADERYRLQLQQLGLQVGRKLAEKGALERFGVDFITVDQGNGQWDIQAIEINLRKGGTTHPFMTLKLLTNGRYELSTGLFYSQQGRPKYYIATDNLQKDRYRGLLPNDLMDIIAHHRLHFDSCTETGTVFHLMGCLSQFGKLGLTSIGDSPQQAEDIYNKVVKVLDEETRVNNKQFPLFSDYTFPNSWDGYS</sequence>
<feature type="domain" description="IQCH-like ATP-grasp" evidence="2">
    <location>
        <begin position="267"/>
        <end position="419"/>
    </location>
</feature>
<gene>
    <name evidence="3" type="ORF">NIES23_07530</name>
</gene>
<dbReference type="Pfam" id="PF18105">
    <property type="entry name" value="PGM1_C"/>
    <property type="match status" value="1"/>
</dbReference>
<dbReference type="InterPro" id="IPR041356">
    <property type="entry name" value="PGM1_C"/>
</dbReference>
<name>A0A1Z4KG77_ANAVA</name>
<dbReference type="Proteomes" id="UP000217507">
    <property type="component" value="Chromosome"/>
</dbReference>